<organism evidence="3">
    <name type="scientific">Papilio xuthus</name>
    <name type="common">Asian swallowtail butterfly</name>
    <dbReference type="NCBI Taxonomy" id="66420"/>
    <lineage>
        <taxon>Eukaryota</taxon>
        <taxon>Metazoa</taxon>
        <taxon>Ecdysozoa</taxon>
        <taxon>Arthropoda</taxon>
        <taxon>Hexapoda</taxon>
        <taxon>Insecta</taxon>
        <taxon>Pterygota</taxon>
        <taxon>Neoptera</taxon>
        <taxon>Endopterygota</taxon>
        <taxon>Lepidoptera</taxon>
        <taxon>Glossata</taxon>
        <taxon>Ditrysia</taxon>
        <taxon>Papilionoidea</taxon>
        <taxon>Papilionidae</taxon>
        <taxon>Papilioninae</taxon>
        <taxon>Papilio</taxon>
    </lineage>
</organism>
<dbReference type="GO" id="GO:0071897">
    <property type="term" value="P:DNA biosynthetic process"/>
    <property type="evidence" value="ECO:0007669"/>
    <property type="project" value="UniProtKB-ARBA"/>
</dbReference>
<evidence type="ECO:0000259" key="2">
    <source>
        <dbReference type="Pfam" id="PF00078"/>
    </source>
</evidence>
<dbReference type="InterPro" id="IPR000477">
    <property type="entry name" value="RT_dom"/>
</dbReference>
<gene>
    <name evidence="3" type="primary">LOC106118748</name>
</gene>
<dbReference type="KEGG" id="pxu:106118748"/>
<dbReference type="Pfam" id="PF00078">
    <property type="entry name" value="RVT_1"/>
    <property type="match status" value="1"/>
</dbReference>
<feature type="domain" description="Reverse transcriptase" evidence="2">
    <location>
        <begin position="289"/>
        <end position="426"/>
    </location>
</feature>
<dbReference type="PANTHER" id="PTHR37984:SF5">
    <property type="entry name" value="PROTEIN NYNRIN-LIKE"/>
    <property type="match status" value="1"/>
</dbReference>
<proteinExistence type="predicted"/>
<dbReference type="SUPFAM" id="SSF56672">
    <property type="entry name" value="DNA/RNA polymerases"/>
    <property type="match status" value="1"/>
</dbReference>
<dbReference type="AlphaFoldDB" id="A0AAJ6ZBD8"/>
<sequence length="428" mass="48150">MCDLCAPSFPEDKTYEQLVRLVTEHLEPQRSEIAERHVFRLRRQRPGESLTEYLQALKHLAATCNFGKCTTCSTIEENLRDQFVSGLASDAMRARIFAEKKIQYKEAVELALALEAAERHAEVSGSTGASVTNSSSAAGDGGSAEGLHYTRGPGGGRDERGVRSMQSARPRGGARPLLGRDWMQALNLKQITLNAIRDDNFVNQLCKDFPEVFSDKLGTCKRTIRLQLIDKEPVYVRARPLPLALRARLERELARLEADGAIYRVEYSDYGTPIVPVVKSNGDIRICGDYKTTINPKLKRDFYPLPRIEELFASLRGGEKFTKIDLRHAYEQCLLSEDSQPCTAITTHMGTFAYRRTPYGLSCIPEKFQKLMEETLRGVEGCVVFLDDICVTGSNQREHIRNVRAVLERLSDMGLTVKFDKCKFLQDS</sequence>
<dbReference type="Proteomes" id="UP000694872">
    <property type="component" value="Unplaced"/>
</dbReference>
<dbReference type="InterPro" id="IPR043128">
    <property type="entry name" value="Rev_trsase/Diguanyl_cyclase"/>
</dbReference>
<dbReference type="InterPro" id="IPR043502">
    <property type="entry name" value="DNA/RNA_pol_sf"/>
</dbReference>
<evidence type="ECO:0000313" key="3">
    <source>
        <dbReference type="RefSeq" id="XP_013168951.1"/>
    </source>
</evidence>
<dbReference type="Gene3D" id="3.10.10.10">
    <property type="entry name" value="HIV Type 1 Reverse Transcriptase, subunit A, domain 1"/>
    <property type="match status" value="1"/>
</dbReference>
<dbReference type="CDD" id="cd01647">
    <property type="entry name" value="RT_LTR"/>
    <property type="match status" value="1"/>
</dbReference>
<name>A0AAJ6ZBD8_PAPXU</name>
<feature type="non-terminal residue" evidence="3">
    <location>
        <position position="428"/>
    </location>
</feature>
<dbReference type="GeneID" id="106118748"/>
<dbReference type="Gene3D" id="3.30.70.270">
    <property type="match status" value="1"/>
</dbReference>
<feature type="region of interest" description="Disordered" evidence="1">
    <location>
        <begin position="123"/>
        <end position="174"/>
    </location>
</feature>
<feature type="compositionally biased region" description="Polar residues" evidence="1">
    <location>
        <begin position="124"/>
        <end position="133"/>
    </location>
</feature>
<reference evidence="3" key="1">
    <citation type="submission" date="2025-08" db="UniProtKB">
        <authorList>
            <consortium name="RefSeq"/>
        </authorList>
    </citation>
    <scope>IDENTIFICATION</scope>
</reference>
<dbReference type="InterPro" id="IPR050951">
    <property type="entry name" value="Retrovirus_Pol_polyprotein"/>
</dbReference>
<dbReference type="PANTHER" id="PTHR37984">
    <property type="entry name" value="PROTEIN CBG26694"/>
    <property type="match status" value="1"/>
</dbReference>
<protein>
    <submittedName>
        <fullName evidence="3">Uncharacterized protein K02A2.6-like</fullName>
    </submittedName>
</protein>
<evidence type="ECO:0000256" key="1">
    <source>
        <dbReference type="SAM" id="MobiDB-lite"/>
    </source>
</evidence>
<dbReference type="RefSeq" id="XP_013168951.1">
    <property type="nucleotide sequence ID" value="XM_013313497.1"/>
</dbReference>
<accession>A0AAJ6ZBD8</accession>